<dbReference type="EMBL" id="JBAWKB010000003">
    <property type="protein sequence ID" value="MFH6772374.1"/>
    <property type="molecule type" value="Genomic_DNA"/>
</dbReference>
<keyword evidence="2" id="KW-1185">Reference proteome</keyword>
<gene>
    <name evidence="1" type="ORF">V8G58_10555</name>
</gene>
<proteinExistence type="predicted"/>
<protein>
    <submittedName>
        <fullName evidence="1">Uncharacterized protein</fullName>
    </submittedName>
</protein>
<dbReference type="Proteomes" id="UP001610100">
    <property type="component" value="Unassembled WGS sequence"/>
</dbReference>
<evidence type="ECO:0000313" key="1">
    <source>
        <dbReference type="EMBL" id="MFH6772374.1"/>
    </source>
</evidence>
<sequence length="237" mass="28528">MSEKEQTEYFFNYLFEDNIQNLKEIENDPPDFEFIYNGSSCSLEHTRYYNSGGEKIKAKKVLQNEIIKGTYDQYNLKDNPPITVGFVFENHINLKRKEISSYCKKLSEFIITNVPKEFNDDNSLSIEFGLPKYLKRLSISKYSHEYSFWQSYKAYMVKDLDFKRLNNLIQKKSINLSKYSKCSYRYNWLLIIIEREEYSNYSQFSKSKFLNYGMTENNFDRIYLASMKHRPECFRIK</sequence>
<dbReference type="RefSeq" id="WP_344737829.1">
    <property type="nucleotide sequence ID" value="NZ_BAABAY010000001.1"/>
</dbReference>
<accession>A0ABW7MZU0</accession>
<reference evidence="1 2" key="1">
    <citation type="submission" date="2024-02" db="EMBL/GenBank/DDBJ databases">
        <title>A Gaetbulibacter species isolated from tidal flats and genomic insights of their niches.</title>
        <authorList>
            <person name="Ye Y."/>
        </authorList>
    </citation>
    <scope>NUCLEOTIDE SEQUENCE [LARGE SCALE GENOMIC DNA]</scope>
    <source>
        <strain evidence="1 2">KYW382</strain>
    </source>
</reference>
<comment type="caution">
    <text evidence="1">The sequence shown here is derived from an EMBL/GenBank/DDBJ whole genome shotgun (WGS) entry which is preliminary data.</text>
</comment>
<organism evidence="1 2">
    <name type="scientific">Gaetbulibacter aestuarii</name>
    <dbReference type="NCBI Taxonomy" id="1502358"/>
    <lineage>
        <taxon>Bacteria</taxon>
        <taxon>Pseudomonadati</taxon>
        <taxon>Bacteroidota</taxon>
        <taxon>Flavobacteriia</taxon>
        <taxon>Flavobacteriales</taxon>
        <taxon>Flavobacteriaceae</taxon>
        <taxon>Gaetbulibacter</taxon>
    </lineage>
</organism>
<name>A0ABW7MZU0_9FLAO</name>
<evidence type="ECO:0000313" key="2">
    <source>
        <dbReference type="Proteomes" id="UP001610100"/>
    </source>
</evidence>